<protein>
    <submittedName>
        <fullName evidence="1">Putative secreted protein</fullName>
    </submittedName>
</protein>
<accession>A0A224Y162</accession>
<name>A0A224Y162_9HEMI</name>
<sequence>MGLSPAIFLISLGLMSIRDSPSKYLQVGNFVTIISFHSISVAFAQAGFPQKATSLYWESSFTTLLISGISSSLYIMKRQFNFVRFSMPASDLIALYDKYSLSKVSFTASMPLIETSLFRANDNCLKNFKPFRF</sequence>
<reference evidence="1" key="1">
    <citation type="journal article" date="2018" name="PLoS Negl. Trop. Dis.">
        <title>An insight into the salivary gland and fat body transcriptome of Panstrongylus lignarius (Hemiptera: Heteroptera), the main vector of Chagas disease in Peru.</title>
        <authorList>
            <person name="Nevoa J.C."/>
            <person name="Mendes M.T."/>
            <person name="da Silva M.V."/>
            <person name="Soares S.C."/>
            <person name="Oliveira C.J.F."/>
            <person name="Ribeiro J.M.C."/>
        </authorList>
    </citation>
    <scope>NUCLEOTIDE SEQUENCE</scope>
</reference>
<evidence type="ECO:0000313" key="1">
    <source>
        <dbReference type="EMBL" id="JAW14181.1"/>
    </source>
</evidence>
<dbReference type="EMBL" id="GFTR01002245">
    <property type="protein sequence ID" value="JAW14181.1"/>
    <property type="molecule type" value="Transcribed_RNA"/>
</dbReference>
<organism evidence="1">
    <name type="scientific">Panstrongylus lignarius</name>
    <dbReference type="NCBI Taxonomy" id="156445"/>
    <lineage>
        <taxon>Eukaryota</taxon>
        <taxon>Metazoa</taxon>
        <taxon>Ecdysozoa</taxon>
        <taxon>Arthropoda</taxon>
        <taxon>Hexapoda</taxon>
        <taxon>Insecta</taxon>
        <taxon>Pterygota</taxon>
        <taxon>Neoptera</taxon>
        <taxon>Paraneoptera</taxon>
        <taxon>Hemiptera</taxon>
        <taxon>Heteroptera</taxon>
        <taxon>Panheteroptera</taxon>
        <taxon>Cimicomorpha</taxon>
        <taxon>Reduviidae</taxon>
        <taxon>Triatominae</taxon>
        <taxon>Panstrongylus</taxon>
    </lineage>
</organism>
<proteinExistence type="predicted"/>
<dbReference type="AlphaFoldDB" id="A0A224Y162"/>